<dbReference type="InterPro" id="IPR052181">
    <property type="entry name" value="5hmC_binding"/>
</dbReference>
<sequence>MNYWLMKSEPDEFSIRDLAARPQQTEGWHGIRNYQARNFMRDEMKVGDRVFFYHSSCKVPAIVGVAEVASHVYPDSSAWDPESDYFDPKSSPDAPRWLQLDIRFVKEFAKPVTLTAIKSHPGLADMLLVQKGSRLSIQPVDDIHWKLIHQMAGESL</sequence>
<dbReference type="SUPFAM" id="SSF88697">
    <property type="entry name" value="PUA domain-like"/>
    <property type="match status" value="1"/>
</dbReference>
<name>A0ABX7G7V1_9GAMM</name>
<dbReference type="RefSeq" id="WP_203326839.1">
    <property type="nucleotide sequence ID" value="NZ_CP069213.1"/>
</dbReference>
<evidence type="ECO:0000259" key="1">
    <source>
        <dbReference type="Pfam" id="PF01878"/>
    </source>
</evidence>
<evidence type="ECO:0000313" key="2">
    <source>
        <dbReference type="EMBL" id="QRH03282.1"/>
    </source>
</evidence>
<dbReference type="EMBL" id="CP069213">
    <property type="protein sequence ID" value="QRH03282.1"/>
    <property type="molecule type" value="Genomic_DNA"/>
</dbReference>
<dbReference type="PANTHER" id="PTHR14087">
    <property type="entry name" value="THYMOCYTE NUCLEAR PROTEIN 1"/>
    <property type="match status" value="1"/>
</dbReference>
<keyword evidence="3" id="KW-1185">Reference proteome</keyword>
<accession>A0ABX7G7V1</accession>
<feature type="domain" description="EVE" evidence="1">
    <location>
        <begin position="2"/>
        <end position="151"/>
    </location>
</feature>
<protein>
    <submittedName>
        <fullName evidence="2">EVE domain-containing protein</fullName>
    </submittedName>
</protein>
<reference evidence="2 3" key="1">
    <citation type="journal article" date="2012" name="Antonie Van Leeuwenhoek">
        <title>Shewanella litorisediminis sp. nov., a gammaproteobacterium isolated from a tidal flat sediment.</title>
        <authorList>
            <person name="Lee M.H."/>
            <person name="Yoon J.H."/>
        </authorList>
    </citation>
    <scope>NUCLEOTIDE SEQUENCE [LARGE SCALE GENOMIC DNA]</scope>
    <source>
        <strain evidence="2 3">SMK1-12</strain>
    </source>
</reference>
<dbReference type="PANTHER" id="PTHR14087:SF7">
    <property type="entry name" value="THYMOCYTE NUCLEAR PROTEIN 1"/>
    <property type="match status" value="1"/>
</dbReference>
<evidence type="ECO:0000313" key="3">
    <source>
        <dbReference type="Proteomes" id="UP000596252"/>
    </source>
</evidence>
<dbReference type="Gene3D" id="3.10.590.10">
    <property type="entry name" value="ph1033 like domains"/>
    <property type="match status" value="1"/>
</dbReference>
<dbReference type="CDD" id="cd21133">
    <property type="entry name" value="EVE"/>
    <property type="match status" value="1"/>
</dbReference>
<organism evidence="2 3">
    <name type="scientific">Shewanella litorisediminis</name>
    <dbReference type="NCBI Taxonomy" id="1173586"/>
    <lineage>
        <taxon>Bacteria</taxon>
        <taxon>Pseudomonadati</taxon>
        <taxon>Pseudomonadota</taxon>
        <taxon>Gammaproteobacteria</taxon>
        <taxon>Alteromonadales</taxon>
        <taxon>Shewanellaceae</taxon>
        <taxon>Shewanella</taxon>
    </lineage>
</organism>
<dbReference type="Pfam" id="PF01878">
    <property type="entry name" value="EVE"/>
    <property type="match status" value="1"/>
</dbReference>
<proteinExistence type="predicted"/>
<dbReference type="Proteomes" id="UP000596252">
    <property type="component" value="Chromosome"/>
</dbReference>
<dbReference type="InterPro" id="IPR015947">
    <property type="entry name" value="PUA-like_sf"/>
</dbReference>
<dbReference type="InterPro" id="IPR002740">
    <property type="entry name" value="EVE_domain"/>
</dbReference>
<dbReference type="InterPro" id="IPR047197">
    <property type="entry name" value="THYN1-like_EVE"/>
</dbReference>
<gene>
    <name evidence="2" type="ORF">JQC75_07775</name>
</gene>